<dbReference type="AlphaFoldDB" id="A0AAE0YG89"/>
<comment type="caution">
    <text evidence="1">The sequence shown here is derived from an EMBL/GenBank/DDBJ whole genome shotgun (WGS) entry which is preliminary data.</text>
</comment>
<dbReference type="EMBL" id="JAWDGP010006294">
    <property type="protein sequence ID" value="KAK3743881.1"/>
    <property type="molecule type" value="Genomic_DNA"/>
</dbReference>
<keyword evidence="2" id="KW-1185">Reference proteome</keyword>
<evidence type="ECO:0000313" key="2">
    <source>
        <dbReference type="Proteomes" id="UP001283361"/>
    </source>
</evidence>
<name>A0AAE0YG89_9GAST</name>
<dbReference type="Proteomes" id="UP001283361">
    <property type="component" value="Unassembled WGS sequence"/>
</dbReference>
<gene>
    <name evidence="1" type="ORF">RRG08_048508</name>
</gene>
<protein>
    <submittedName>
        <fullName evidence="1">Uncharacterized protein</fullName>
    </submittedName>
</protein>
<proteinExistence type="predicted"/>
<evidence type="ECO:0000313" key="1">
    <source>
        <dbReference type="EMBL" id="KAK3743881.1"/>
    </source>
</evidence>
<accession>A0AAE0YG89</accession>
<organism evidence="1 2">
    <name type="scientific">Elysia crispata</name>
    <name type="common">lettuce slug</name>
    <dbReference type="NCBI Taxonomy" id="231223"/>
    <lineage>
        <taxon>Eukaryota</taxon>
        <taxon>Metazoa</taxon>
        <taxon>Spiralia</taxon>
        <taxon>Lophotrochozoa</taxon>
        <taxon>Mollusca</taxon>
        <taxon>Gastropoda</taxon>
        <taxon>Heterobranchia</taxon>
        <taxon>Euthyneura</taxon>
        <taxon>Panpulmonata</taxon>
        <taxon>Sacoglossa</taxon>
        <taxon>Placobranchoidea</taxon>
        <taxon>Plakobranchidae</taxon>
        <taxon>Elysia</taxon>
    </lineage>
</organism>
<sequence>MSNRHGNYSPSTCQVPGSLFWKIKKIRSLSAIFPQLYHGMPASPSFRNVLYNLRTALKECAGRRRVGNYRGTLTRDKCITRSISERYEICESHLQAN</sequence>
<reference evidence="1" key="1">
    <citation type="journal article" date="2023" name="G3 (Bethesda)">
        <title>A reference genome for the long-term kleptoplast-retaining sea slug Elysia crispata morphotype clarki.</title>
        <authorList>
            <person name="Eastman K.E."/>
            <person name="Pendleton A.L."/>
            <person name="Shaikh M.A."/>
            <person name="Suttiyut T."/>
            <person name="Ogas R."/>
            <person name="Tomko P."/>
            <person name="Gavelis G."/>
            <person name="Widhalm J.R."/>
            <person name="Wisecaver J.H."/>
        </authorList>
    </citation>
    <scope>NUCLEOTIDE SEQUENCE</scope>
    <source>
        <strain evidence="1">ECLA1</strain>
    </source>
</reference>